<feature type="domain" description="NIF system FeS cluster assembly NifU C-terminal" evidence="2">
    <location>
        <begin position="10"/>
        <end position="76"/>
    </location>
</feature>
<dbReference type="Pfam" id="PF01106">
    <property type="entry name" value="NifU"/>
    <property type="match status" value="1"/>
</dbReference>
<dbReference type="SUPFAM" id="SSF117916">
    <property type="entry name" value="Fe-S cluster assembly (FSCA) domain-like"/>
    <property type="match status" value="1"/>
</dbReference>
<name>X0V7D3_9ZZZZ</name>
<dbReference type="Gene3D" id="3.30.300.130">
    <property type="entry name" value="Fe-S cluster assembly (FSCA)"/>
    <property type="match status" value="1"/>
</dbReference>
<dbReference type="InterPro" id="IPR034904">
    <property type="entry name" value="FSCA_dom_sf"/>
</dbReference>
<dbReference type="PANTHER" id="PTHR11178:SF25">
    <property type="entry name" value="NIFU-LIKE PROTEIN 3, CHLOROPLASTIC"/>
    <property type="match status" value="1"/>
</dbReference>
<dbReference type="GO" id="GO:0005506">
    <property type="term" value="F:iron ion binding"/>
    <property type="evidence" value="ECO:0007669"/>
    <property type="project" value="InterPro"/>
</dbReference>
<evidence type="ECO:0000256" key="1">
    <source>
        <dbReference type="ARBA" id="ARBA00006420"/>
    </source>
</evidence>
<dbReference type="EMBL" id="BARS01021250">
    <property type="protein sequence ID" value="GAG14020.1"/>
    <property type="molecule type" value="Genomic_DNA"/>
</dbReference>
<evidence type="ECO:0000313" key="3">
    <source>
        <dbReference type="EMBL" id="GAG14020.1"/>
    </source>
</evidence>
<reference evidence="3" key="1">
    <citation type="journal article" date="2014" name="Front. Microbiol.">
        <title>High frequency of phylogenetically diverse reductive dehalogenase-homologous genes in deep subseafloor sedimentary metagenomes.</title>
        <authorList>
            <person name="Kawai M."/>
            <person name="Futagami T."/>
            <person name="Toyoda A."/>
            <person name="Takaki Y."/>
            <person name="Nishi S."/>
            <person name="Hori S."/>
            <person name="Arai W."/>
            <person name="Tsubouchi T."/>
            <person name="Morono Y."/>
            <person name="Uchiyama I."/>
            <person name="Ito T."/>
            <person name="Fujiyama A."/>
            <person name="Inagaki F."/>
            <person name="Takami H."/>
        </authorList>
    </citation>
    <scope>NUCLEOTIDE SEQUENCE</scope>
    <source>
        <strain evidence="3">Expedition CK06-06</strain>
    </source>
</reference>
<organism evidence="3">
    <name type="scientific">marine sediment metagenome</name>
    <dbReference type="NCBI Taxonomy" id="412755"/>
    <lineage>
        <taxon>unclassified sequences</taxon>
        <taxon>metagenomes</taxon>
        <taxon>ecological metagenomes</taxon>
    </lineage>
</organism>
<dbReference type="AlphaFoldDB" id="X0V7D3"/>
<comment type="similarity">
    <text evidence="1">Belongs to the NifU family.</text>
</comment>
<proteinExistence type="inferred from homology"/>
<dbReference type="GO" id="GO:0016226">
    <property type="term" value="P:iron-sulfur cluster assembly"/>
    <property type="evidence" value="ECO:0007669"/>
    <property type="project" value="InterPro"/>
</dbReference>
<sequence length="79" mass="8856">MIKMVDKEKVKEVLEKIRPQLQMDGGDVELVDITDDGIVKVRLQGHCAGCAHAQQTLQFGIERAIKQFVPEVIRVENVA</sequence>
<protein>
    <recommendedName>
        <fullName evidence="2">NIF system FeS cluster assembly NifU C-terminal domain-containing protein</fullName>
    </recommendedName>
</protein>
<evidence type="ECO:0000259" key="2">
    <source>
        <dbReference type="Pfam" id="PF01106"/>
    </source>
</evidence>
<dbReference type="PANTHER" id="PTHR11178">
    <property type="entry name" value="IRON-SULFUR CLUSTER SCAFFOLD PROTEIN NFU-RELATED"/>
    <property type="match status" value="1"/>
</dbReference>
<gene>
    <name evidence="3" type="ORF">S01H1_34165</name>
</gene>
<dbReference type="GO" id="GO:0005739">
    <property type="term" value="C:mitochondrion"/>
    <property type="evidence" value="ECO:0007669"/>
    <property type="project" value="TreeGrafter"/>
</dbReference>
<accession>X0V7D3</accession>
<dbReference type="GO" id="GO:0051536">
    <property type="term" value="F:iron-sulfur cluster binding"/>
    <property type="evidence" value="ECO:0007669"/>
    <property type="project" value="InterPro"/>
</dbReference>
<dbReference type="InterPro" id="IPR001075">
    <property type="entry name" value="NIF_FeS_clus_asmbl_NifU_C"/>
</dbReference>
<comment type="caution">
    <text evidence="3">The sequence shown here is derived from an EMBL/GenBank/DDBJ whole genome shotgun (WGS) entry which is preliminary data.</text>
</comment>